<evidence type="ECO:0000256" key="1">
    <source>
        <dbReference type="SAM" id="Phobius"/>
    </source>
</evidence>
<name>A0A4U3FEL7_9GAMM</name>
<keyword evidence="1" id="KW-0472">Membrane</keyword>
<dbReference type="OrthoDB" id="6548950at2"/>
<organism evidence="2 3">
    <name type="scientific">Erwinia persicina</name>
    <dbReference type="NCBI Taxonomy" id="55211"/>
    <lineage>
        <taxon>Bacteria</taxon>
        <taxon>Pseudomonadati</taxon>
        <taxon>Pseudomonadota</taxon>
        <taxon>Gammaproteobacteria</taxon>
        <taxon>Enterobacterales</taxon>
        <taxon>Erwiniaceae</taxon>
        <taxon>Erwinia</taxon>
    </lineage>
</organism>
<proteinExistence type="predicted"/>
<feature type="transmembrane region" description="Helical" evidence="1">
    <location>
        <begin position="48"/>
        <end position="65"/>
    </location>
</feature>
<dbReference type="AlphaFoldDB" id="A0A4U3FEL7"/>
<gene>
    <name evidence="2" type="ORF">EpCFBP13511_07980</name>
</gene>
<sequence length="81" mass="9302">MLWLTLKPNDSYGFILSLKNGALRVRESFPHLLTEFCTKLSTENVNKIALLFVFLFITLPNWASYPSLASSPRLKPVVYRL</sequence>
<dbReference type="EMBL" id="QGAC01000006">
    <property type="protein sequence ID" value="TKJ91870.1"/>
    <property type="molecule type" value="Genomic_DNA"/>
</dbReference>
<comment type="caution">
    <text evidence="2">The sequence shown here is derived from an EMBL/GenBank/DDBJ whole genome shotgun (WGS) entry which is preliminary data.</text>
</comment>
<protein>
    <submittedName>
        <fullName evidence="2">Uncharacterized protein</fullName>
    </submittedName>
</protein>
<evidence type="ECO:0000313" key="2">
    <source>
        <dbReference type="EMBL" id="TKJ91870.1"/>
    </source>
</evidence>
<reference evidence="2 3" key="1">
    <citation type="journal article" date="2019" name="Sci. Rep.">
        <title>Differences in resource use lead to coexistence of seed-transmitted microbial populations.</title>
        <authorList>
            <person name="Torres-Cortes G."/>
            <person name="Garcia B.J."/>
            <person name="Compant S."/>
            <person name="Rezki S."/>
            <person name="Jones P."/>
            <person name="Preveaux A."/>
            <person name="Briand M."/>
            <person name="Roulet A."/>
            <person name="Bouchez O."/>
            <person name="Jacobson D."/>
            <person name="Barret M."/>
        </authorList>
    </citation>
    <scope>NUCLEOTIDE SEQUENCE [LARGE SCALE GENOMIC DNA]</scope>
    <source>
        <strain evidence="2 3">CFBP13511</strain>
    </source>
</reference>
<evidence type="ECO:0000313" key="3">
    <source>
        <dbReference type="Proteomes" id="UP000306393"/>
    </source>
</evidence>
<keyword evidence="1" id="KW-1133">Transmembrane helix</keyword>
<keyword evidence="1" id="KW-0812">Transmembrane</keyword>
<accession>A0A4U3FEL7</accession>
<dbReference type="Proteomes" id="UP000306393">
    <property type="component" value="Unassembled WGS sequence"/>
</dbReference>